<evidence type="ECO:0000256" key="3">
    <source>
        <dbReference type="ARBA" id="ARBA00022692"/>
    </source>
</evidence>
<evidence type="ECO:0000256" key="6">
    <source>
        <dbReference type="SAM" id="Phobius"/>
    </source>
</evidence>
<feature type="transmembrane region" description="Helical" evidence="6">
    <location>
        <begin position="472"/>
        <end position="495"/>
    </location>
</feature>
<dbReference type="STRING" id="111105.HR09_10580"/>
<evidence type="ECO:0000313" key="7">
    <source>
        <dbReference type="EMBL" id="KGN86050.1"/>
    </source>
</evidence>
<feature type="transmembrane region" description="Helical" evidence="6">
    <location>
        <begin position="377"/>
        <end position="397"/>
    </location>
</feature>
<accession>A0A0A2F7L1</accession>
<evidence type="ECO:0000256" key="5">
    <source>
        <dbReference type="ARBA" id="ARBA00023136"/>
    </source>
</evidence>
<evidence type="ECO:0000313" key="8">
    <source>
        <dbReference type="Proteomes" id="UP000030130"/>
    </source>
</evidence>
<feature type="transmembrane region" description="Helical" evidence="6">
    <location>
        <begin position="190"/>
        <end position="210"/>
    </location>
</feature>
<dbReference type="PANTHER" id="PTHR30250:SF11">
    <property type="entry name" value="O-ANTIGEN TRANSPORTER-RELATED"/>
    <property type="match status" value="1"/>
</dbReference>
<keyword evidence="3 6" id="KW-0812">Transmembrane</keyword>
<feature type="transmembrane region" description="Helical" evidence="6">
    <location>
        <begin position="344"/>
        <end position="365"/>
    </location>
</feature>
<feature type="transmembrane region" description="Helical" evidence="6">
    <location>
        <begin position="269"/>
        <end position="292"/>
    </location>
</feature>
<name>A0A0A2F7L1_9PORP</name>
<proteinExistence type="predicted"/>
<evidence type="ECO:0000256" key="2">
    <source>
        <dbReference type="ARBA" id="ARBA00022475"/>
    </source>
</evidence>
<feature type="transmembrane region" description="Helical" evidence="6">
    <location>
        <begin position="436"/>
        <end position="460"/>
    </location>
</feature>
<comment type="caution">
    <text evidence="7">The sequence shown here is derived from an EMBL/GenBank/DDBJ whole genome shotgun (WGS) entry which is preliminary data.</text>
</comment>
<feature type="transmembrane region" description="Helical" evidence="6">
    <location>
        <begin position="230"/>
        <end position="249"/>
    </location>
</feature>
<feature type="transmembrane region" description="Helical" evidence="6">
    <location>
        <begin position="403"/>
        <end position="424"/>
    </location>
</feature>
<feature type="transmembrane region" description="Helical" evidence="6">
    <location>
        <begin position="119"/>
        <end position="139"/>
    </location>
</feature>
<protein>
    <submittedName>
        <fullName evidence="7">Polysaccharide biosynthesis protein</fullName>
    </submittedName>
</protein>
<organism evidence="7 8">
    <name type="scientific">Porphyromonas gulae</name>
    <dbReference type="NCBI Taxonomy" id="111105"/>
    <lineage>
        <taxon>Bacteria</taxon>
        <taxon>Pseudomonadati</taxon>
        <taxon>Bacteroidota</taxon>
        <taxon>Bacteroidia</taxon>
        <taxon>Bacteroidales</taxon>
        <taxon>Porphyromonadaceae</taxon>
        <taxon>Porphyromonas</taxon>
    </lineage>
</organism>
<dbReference type="GO" id="GO:0005886">
    <property type="term" value="C:plasma membrane"/>
    <property type="evidence" value="ECO:0007669"/>
    <property type="project" value="UniProtKB-SubCell"/>
</dbReference>
<gene>
    <name evidence="7" type="ORF">HR08_04645</name>
</gene>
<evidence type="ECO:0000256" key="1">
    <source>
        <dbReference type="ARBA" id="ARBA00004651"/>
    </source>
</evidence>
<feature type="transmembrane region" description="Helical" evidence="6">
    <location>
        <begin position="12"/>
        <end position="37"/>
    </location>
</feature>
<dbReference type="InterPro" id="IPR050833">
    <property type="entry name" value="Poly_Biosynth_Transport"/>
</dbReference>
<feature type="transmembrane region" description="Helical" evidence="6">
    <location>
        <begin position="313"/>
        <end position="332"/>
    </location>
</feature>
<feature type="transmembrane region" description="Helical" evidence="6">
    <location>
        <begin position="49"/>
        <end position="72"/>
    </location>
</feature>
<comment type="subcellular location">
    <subcellularLocation>
        <location evidence="1">Cell membrane</location>
        <topology evidence="1">Multi-pass membrane protein</topology>
    </subcellularLocation>
</comment>
<keyword evidence="2" id="KW-1003">Cell membrane</keyword>
<keyword evidence="4 6" id="KW-1133">Transmembrane helix</keyword>
<dbReference type="RefSeq" id="WP_039420777.1">
    <property type="nucleotide sequence ID" value="NZ_CALUCC010000083.1"/>
</dbReference>
<dbReference type="InterPro" id="IPR002797">
    <property type="entry name" value="Polysacc_synth"/>
</dbReference>
<dbReference type="Proteomes" id="UP000030130">
    <property type="component" value="Unassembled WGS sequence"/>
</dbReference>
<reference evidence="7 8" key="1">
    <citation type="submission" date="2014-08" db="EMBL/GenBank/DDBJ databases">
        <title>Porphyromonas gulae strain:COT-052_OH1451 Genome sequencing.</title>
        <authorList>
            <person name="Wallis C."/>
            <person name="Deusch O."/>
            <person name="O'Flynn C."/>
            <person name="Davis I."/>
            <person name="Jospin G."/>
            <person name="Darling A.E."/>
            <person name="Coil D.A."/>
            <person name="Alexiev A."/>
            <person name="Horsfall A."/>
            <person name="Kirkwood N."/>
            <person name="Harris S."/>
            <person name="Eisen J.A."/>
        </authorList>
    </citation>
    <scope>NUCLEOTIDE SEQUENCE [LARGE SCALE GENOMIC DNA]</scope>
    <source>
        <strain evidence="8">COT-052 OH1451</strain>
    </source>
</reference>
<evidence type="ECO:0000256" key="4">
    <source>
        <dbReference type="ARBA" id="ARBA00022989"/>
    </source>
</evidence>
<dbReference type="eggNOG" id="COG2244">
    <property type="taxonomic scope" value="Bacteria"/>
</dbReference>
<dbReference type="EMBL" id="JRAI01000042">
    <property type="protein sequence ID" value="KGN86050.1"/>
    <property type="molecule type" value="Genomic_DNA"/>
</dbReference>
<keyword evidence="5 6" id="KW-0472">Membrane</keyword>
<dbReference type="PANTHER" id="PTHR30250">
    <property type="entry name" value="PST FAMILY PREDICTED COLANIC ACID TRANSPORTER"/>
    <property type="match status" value="1"/>
</dbReference>
<dbReference type="Pfam" id="PF01943">
    <property type="entry name" value="Polysacc_synt"/>
    <property type="match status" value="1"/>
</dbReference>
<sequence length="501" mass="56819">MASGIRGLMKDTAVYGLSTILVRLLNWLMTIVYVRALPGTADFGNMTNLYAWTALAMIVLTYGMETGFFRFINKAERPNEVYSTTLWSLGATSTFFLCAGLLFLRPLSGSMGYADHPEYVGLLLAIVAMDAFMAIPLAYLRYANRPWRFMFVRLTFILLTIVLTIFLLFLCPRIYAVHPEWIDSFYRPNYELGYVFVINFICNLVQMAMLFPHWRHAGRAFRPDILRKMLAYSFPILLLGLAGSFNNQADKILFPMLFDDPAEGKAQLGIYGACYKLAIIMVMFTQAFRYAYDPFVFAKTKGGEEEGKEAYATAMKYFVIFVCFIYLGVMAYMDILKHLVSPPYYAGLKVVPLVMLGQLMFGIYFNLSLWYKVTDRTIWGAIFSLIGCVTTVLIIVFGARTYGFMACAWASVISNGLIMLLSYFTGRHYFPVPYRLGNASFYAALTALLVGGTYCVAYLFPQYTTLRLGVNTLFVLLFVVIAFRKDLSGIAVPILNRIRKR</sequence>
<dbReference type="AlphaFoldDB" id="A0A0A2F7L1"/>
<feature type="transmembrane region" description="Helical" evidence="6">
    <location>
        <begin position="151"/>
        <end position="170"/>
    </location>
</feature>
<feature type="transmembrane region" description="Helical" evidence="6">
    <location>
        <begin position="84"/>
        <end position="107"/>
    </location>
</feature>